<proteinExistence type="predicted"/>
<organism evidence="2">
    <name type="scientific">Magnaporthiopsis poae (strain ATCC 64411 / 73-15)</name>
    <name type="common">Kentucky bluegrass fungus</name>
    <name type="synonym">Magnaporthe poae</name>
    <dbReference type="NCBI Taxonomy" id="644358"/>
    <lineage>
        <taxon>Eukaryota</taxon>
        <taxon>Fungi</taxon>
        <taxon>Dikarya</taxon>
        <taxon>Ascomycota</taxon>
        <taxon>Pezizomycotina</taxon>
        <taxon>Sordariomycetes</taxon>
        <taxon>Sordariomycetidae</taxon>
        <taxon>Magnaporthales</taxon>
        <taxon>Magnaporthaceae</taxon>
        <taxon>Magnaporthiopsis</taxon>
    </lineage>
</organism>
<gene>
    <name evidence="2" type="ORF">MAPG_11913</name>
</gene>
<feature type="region of interest" description="Disordered" evidence="1">
    <location>
        <begin position="1"/>
        <end position="58"/>
    </location>
</feature>
<reference evidence="2" key="2">
    <citation type="submission" date="2011-03" db="EMBL/GenBank/DDBJ databases">
        <title>Annotation of Magnaporthe poae ATCC 64411.</title>
        <authorList>
            <person name="Ma L.-J."/>
            <person name="Dead R."/>
            <person name="Young S.K."/>
            <person name="Zeng Q."/>
            <person name="Gargeya S."/>
            <person name="Fitzgerald M."/>
            <person name="Haas B."/>
            <person name="Abouelleil A."/>
            <person name="Alvarado L."/>
            <person name="Arachchi H.M."/>
            <person name="Berlin A."/>
            <person name="Brown A."/>
            <person name="Chapman S.B."/>
            <person name="Chen Z."/>
            <person name="Dunbar C."/>
            <person name="Freedman E."/>
            <person name="Gearin G."/>
            <person name="Gellesch M."/>
            <person name="Goldberg J."/>
            <person name="Griggs A."/>
            <person name="Gujja S."/>
            <person name="Heiman D."/>
            <person name="Howarth C."/>
            <person name="Larson L."/>
            <person name="Lui A."/>
            <person name="MacDonald P.J.P."/>
            <person name="Mehta T."/>
            <person name="Montmayeur A."/>
            <person name="Murphy C."/>
            <person name="Neiman D."/>
            <person name="Pearson M."/>
            <person name="Priest M."/>
            <person name="Roberts A."/>
            <person name="Saif S."/>
            <person name="Shea T."/>
            <person name="Shenoy N."/>
            <person name="Sisk P."/>
            <person name="Stolte C."/>
            <person name="Sykes S."/>
            <person name="Yandava C."/>
            <person name="Wortman J."/>
            <person name="Nusbaum C."/>
            <person name="Birren B."/>
        </authorList>
    </citation>
    <scope>NUCLEOTIDE SEQUENCE</scope>
    <source>
        <strain evidence="2">ATCC 64411</strain>
    </source>
</reference>
<dbReference type="EMBL" id="GL877039">
    <property type="protein sequence ID" value="KLU92970.1"/>
    <property type="molecule type" value="Genomic_DNA"/>
</dbReference>
<reference evidence="2" key="1">
    <citation type="submission" date="2010-05" db="EMBL/GenBank/DDBJ databases">
        <title>The Genome Sequence of Magnaporthe poae strain ATCC 64411.</title>
        <authorList>
            <consortium name="The Broad Institute Genome Sequencing Platform"/>
            <consortium name="Broad Institute Genome Sequencing Center for Infectious Disease"/>
            <person name="Ma L.-J."/>
            <person name="Dead R."/>
            <person name="Young S."/>
            <person name="Zeng Q."/>
            <person name="Koehrsen M."/>
            <person name="Alvarado L."/>
            <person name="Berlin A."/>
            <person name="Chapman S.B."/>
            <person name="Chen Z."/>
            <person name="Freedman E."/>
            <person name="Gellesch M."/>
            <person name="Goldberg J."/>
            <person name="Griggs A."/>
            <person name="Gujja S."/>
            <person name="Heilman E.R."/>
            <person name="Heiman D."/>
            <person name="Hepburn T."/>
            <person name="Howarth C."/>
            <person name="Jen D."/>
            <person name="Larson L."/>
            <person name="Mehta T."/>
            <person name="Neiman D."/>
            <person name="Pearson M."/>
            <person name="Roberts A."/>
            <person name="Saif S."/>
            <person name="Shea T."/>
            <person name="Shenoy N."/>
            <person name="Sisk P."/>
            <person name="Stolte C."/>
            <person name="Sykes S."/>
            <person name="Walk T."/>
            <person name="White J."/>
            <person name="Yandava C."/>
            <person name="Haas B."/>
            <person name="Nusbaum C."/>
            <person name="Birren B."/>
        </authorList>
    </citation>
    <scope>NUCLEOTIDE SEQUENCE</scope>
    <source>
        <strain evidence="2">ATCC 64411</strain>
    </source>
</reference>
<evidence type="ECO:0000256" key="1">
    <source>
        <dbReference type="SAM" id="MobiDB-lite"/>
    </source>
</evidence>
<feature type="region of interest" description="Disordered" evidence="1">
    <location>
        <begin position="148"/>
        <end position="169"/>
    </location>
</feature>
<protein>
    <submittedName>
        <fullName evidence="2">Uncharacterized protein</fullName>
    </submittedName>
</protein>
<name>A0A0H2U9H2_MAGP6</name>
<sequence length="169" mass="19454">MAPQGPTAFNFDADAIPPPSTRIYDDWMDTENTDDTMLREPRPSPPGGSPEEQARQRRHVIRMQTLQFYDMEVRRLRIEAAQTPNGGNLEEALATTRQELLSTDELSMDQWLELSRGFFGDQAAHLTYRLPSHRDHTWHHEMDILEAQQGIPNTSGRSPLRELRMGNRN</sequence>
<dbReference type="OrthoDB" id="10617286at2759"/>
<evidence type="ECO:0000313" key="2">
    <source>
        <dbReference type="EMBL" id="KLU92970.1"/>
    </source>
</evidence>
<dbReference type="AlphaFoldDB" id="A0A0H2U9H2"/>
<feature type="compositionally biased region" description="Basic and acidic residues" evidence="1">
    <location>
        <begin position="159"/>
        <end position="169"/>
    </location>
</feature>
<feature type="non-terminal residue" evidence="2">
    <location>
        <position position="169"/>
    </location>
</feature>
<dbReference type="VEuPathDB" id="FungiDB:MAPG_11913"/>
<accession>A0A0H2U9H2</accession>